<evidence type="ECO:0000256" key="2">
    <source>
        <dbReference type="PROSITE-ProRule" id="PRU00259"/>
    </source>
</evidence>
<dbReference type="SUPFAM" id="SSF48264">
    <property type="entry name" value="Cytochrome P450"/>
    <property type="match status" value="1"/>
</dbReference>
<dbReference type="GO" id="GO:0016705">
    <property type="term" value="F:oxidoreductase activity, acting on paired donors, with incorporation or reduction of molecular oxygen"/>
    <property type="evidence" value="ECO:0007669"/>
    <property type="project" value="InterPro"/>
</dbReference>
<comment type="caution">
    <text evidence="5">The sequence shown here is derived from an EMBL/GenBank/DDBJ whole genome shotgun (WGS) entry which is preliminary data.</text>
</comment>
<evidence type="ECO:0000313" key="5">
    <source>
        <dbReference type="EMBL" id="OLQ11008.1"/>
    </source>
</evidence>
<proteinExistence type="predicted"/>
<dbReference type="InterPro" id="IPR001128">
    <property type="entry name" value="Cyt_P450"/>
</dbReference>
<gene>
    <name evidence="5" type="primary">aarA</name>
    <name evidence="5" type="ORF">AK812_SmicGene5201</name>
</gene>
<evidence type="ECO:0000313" key="6">
    <source>
        <dbReference type="Proteomes" id="UP000186817"/>
    </source>
</evidence>
<feature type="compositionally biased region" description="Basic and acidic residues" evidence="3">
    <location>
        <begin position="1510"/>
        <end position="1529"/>
    </location>
</feature>
<feature type="compositionally biased region" description="Polar residues" evidence="3">
    <location>
        <begin position="1547"/>
        <end position="1557"/>
    </location>
</feature>
<feature type="compositionally biased region" description="Basic and acidic residues" evidence="3">
    <location>
        <begin position="871"/>
        <end position="880"/>
    </location>
</feature>
<dbReference type="Gene3D" id="1.10.630.10">
    <property type="entry name" value="Cytochrome P450"/>
    <property type="match status" value="1"/>
</dbReference>
<feature type="compositionally biased region" description="Low complexity" evidence="3">
    <location>
        <begin position="1374"/>
        <end position="1396"/>
    </location>
</feature>
<dbReference type="PROSITE" id="PS50176">
    <property type="entry name" value="ARM_REPEAT"/>
    <property type="match status" value="2"/>
</dbReference>
<dbReference type="GO" id="GO:0004497">
    <property type="term" value="F:monooxygenase activity"/>
    <property type="evidence" value="ECO:0007669"/>
    <property type="project" value="InterPro"/>
</dbReference>
<feature type="compositionally biased region" description="Basic and acidic residues" evidence="3">
    <location>
        <begin position="790"/>
        <end position="802"/>
    </location>
</feature>
<feature type="region of interest" description="Disordered" evidence="3">
    <location>
        <begin position="781"/>
        <end position="841"/>
    </location>
</feature>
<dbReference type="SUPFAM" id="SSF50985">
    <property type="entry name" value="RCC1/BLIP-II"/>
    <property type="match status" value="2"/>
</dbReference>
<dbReference type="GO" id="GO:0005506">
    <property type="term" value="F:iron ion binding"/>
    <property type="evidence" value="ECO:0007669"/>
    <property type="project" value="InterPro"/>
</dbReference>
<dbReference type="Proteomes" id="UP000186817">
    <property type="component" value="Unassembled WGS sequence"/>
</dbReference>
<name>A0A1Q9EUB9_SYMMI</name>
<dbReference type="InterPro" id="IPR055142">
    <property type="entry name" value="ZER1-like_C"/>
</dbReference>
<dbReference type="PANTHER" id="PTHR22895:SF0">
    <property type="entry name" value="ARMADILLO REPEAT-CONTAINING PROTEIN 6"/>
    <property type="match status" value="1"/>
</dbReference>
<feature type="region of interest" description="Disordered" evidence="3">
    <location>
        <begin position="871"/>
        <end position="891"/>
    </location>
</feature>
<feature type="region of interest" description="Disordered" evidence="3">
    <location>
        <begin position="1364"/>
        <end position="1404"/>
    </location>
</feature>
<dbReference type="Gene3D" id="1.25.10.10">
    <property type="entry name" value="Leucine-rich Repeat Variant"/>
    <property type="match status" value="2"/>
</dbReference>
<dbReference type="Gene3D" id="2.130.10.30">
    <property type="entry name" value="Regulator of chromosome condensation 1/beta-lactamase-inhibitor protein II"/>
    <property type="match status" value="2"/>
</dbReference>
<evidence type="ECO:0000256" key="3">
    <source>
        <dbReference type="SAM" id="MobiDB-lite"/>
    </source>
</evidence>
<evidence type="ECO:0000256" key="1">
    <source>
        <dbReference type="ARBA" id="ARBA00022737"/>
    </source>
</evidence>
<dbReference type="PANTHER" id="PTHR22895">
    <property type="entry name" value="ARMADILLO REPEAT-CONTAINING PROTEIN 6"/>
    <property type="match status" value="1"/>
</dbReference>
<dbReference type="Pfam" id="PF22964">
    <property type="entry name" value="ZER1-like_2nd"/>
    <property type="match status" value="1"/>
</dbReference>
<sequence>MSVTVEVGLLSGKTATVQADMGEEVGALKCRAQKALGVGPGRLLDASGSVLEAGATVMKAGVQNGDRLTLHVMRVQVQASESAFAAILGGSVVAWGDADSGGDSSTVQDQLKNVHEIQASRYAFAALLADGSVVTWGSAEHGGDSSALQDRLNNVQQIQFTEGAFAALLGDGSVVTWGNAECGGESSAVQDQLKNVQQIQACHHAFAAIVGDGSVVTWGDAGYGGNSDAVQDQLRNVQQIQASEGAFAAIIVDGSVVTWGAAGAGGDSGDVQDCLKNVQQIQASESAFAAILADASVVTWGYCGRGLNSRALQAQLQHVQLVQSSSNSFAALLEDGSVLTWGSPCSGGDSSAVQEKLKNVQQIQASRDSFAAIRGDGSVVTWGNADRGGDSVAVQKQLARVQQIQASQGAFAAILSDGSVVSWGSARFGGDSGAVQDRLKNVQQIQASYGAFAAILSDGSVVTWGAPSDGGDSSAVQDQLKTAADVFVKALLGSEDAKRRQWREEMRQRYAKGCLNGAMCNFCHLCDRGEKKRRQKVTGREGRSFKQARRDNLCAVKYSTLTDPSNARAAEPWEIFWHPLLPAAPRRCSGMGGCASQAHDKVVVPREAKRHDVFISHHHGFDPDEDAKQPSQDFSLHFASWISEVCDTLQLSVRLDTTNLARLLDERRLKSDVAAARVVVGVLSKEGLLDPNGMHQELMWAERALVPVVPFYDGDRLAPEEYDIWKQEFSFLKRAPVVYHRRTHMRVKDSLVVALQEAIADSYQTSGIHMPPALSELLDTQAARAQKRQQRSERPKAPMAKDSDEEEEEEAEKKTVRSTSPMSEKRFRFRDEEVDDETSPTGVTRFLKTLKDPMGWKDQEMRTALLREEHEAGAEEGRHEPQHHRLKPGGGILKGSSEAAVPPNRTMSAAAQMSVDPKMQQGVGRVQEYLASVKREDVKQLPTVLKILRLMLPNLEVATGALALIFEFVRDVAESRQIVSQLKGIKDIVKAMTSHSNSMELQTHGCGCLYALSCFRADNPEKDNNSVAIAHAGGIARILHAMDSFPMCQEIQQWGTGSLRHLAIEIGGNRREVMEGGEIQLTMRGINRRMITKSGGIELMVQSMLRFPDDLEIQENGCAALCNLMANRHDTKVRAARSGSIRAVIAALRNFPFEPELAQMACAVLRSLALGVPENKISIVAQGGIRQLCEAMARHRTDAEVNMQAVAALCNLTSQLAENKRAICEAGGLEMAVAALMAHPQSQELQQQGCGLLHNLACDPQLRPQVNAAGGLRVAAAAIEHPVRAVQSLALMLQRQLQARQEMPPQAQEARKPAKTTASLAKDASDGGVDELFAPRTHTVRVARSKALTRPQRKVMADVMASMQQNPREWLPRDGSTAGSSASGDDTSKASQASSASGGGRWTLREQQRAASYGIEDLEGVSDRSSEEGFAARKGYGGAFAFVIRRGLEKQGSREVGNPRATKAPSAPKALQQEATDPKPPLSHLNLDLESPTSATLKGQPAFLPLTEQNLRRASYDSRDTAASADRRGQVSFATDTKEADAEQALDTRSQASSDQSEGGWVDDLDDPRLDKRARKQRRQLTKSSGTSSGILEEVFGEVELEVQRPAKQPRIFEEPRKATEIFAMAFQGYEREKLIELLDSITGEGATVYDKLRKMGVDSGLSREGLLGNLMVLFVAGMDTTSQALSWAFYQLACLPELQEELAAQVKTLPDGHLMPDQLESVQRLSAMWLETLRFSWSCPLPTLNPSHLPAAACLPIITKIWLHYRYTMNTSPEMKRKLGEGLNIFRPATLDRPPRHRRASAFGQFGHSPRICLCRYLADNEGKILLMI</sequence>
<protein>
    <submittedName>
        <fullName evidence="5">Protein aardvark</fullName>
    </submittedName>
</protein>
<evidence type="ECO:0000259" key="4">
    <source>
        <dbReference type="Pfam" id="PF22964"/>
    </source>
</evidence>
<dbReference type="InterPro" id="IPR000225">
    <property type="entry name" value="Armadillo"/>
</dbReference>
<keyword evidence="1" id="KW-0677">Repeat</keyword>
<feature type="repeat" description="ARM" evidence="2">
    <location>
        <begin position="1183"/>
        <end position="1227"/>
    </location>
</feature>
<dbReference type="GO" id="GO:0020037">
    <property type="term" value="F:heme binding"/>
    <property type="evidence" value="ECO:0007669"/>
    <property type="project" value="InterPro"/>
</dbReference>
<organism evidence="5 6">
    <name type="scientific">Symbiodinium microadriaticum</name>
    <name type="common">Dinoflagellate</name>
    <name type="synonym">Zooxanthella microadriatica</name>
    <dbReference type="NCBI Taxonomy" id="2951"/>
    <lineage>
        <taxon>Eukaryota</taxon>
        <taxon>Sar</taxon>
        <taxon>Alveolata</taxon>
        <taxon>Dinophyceae</taxon>
        <taxon>Suessiales</taxon>
        <taxon>Symbiodiniaceae</taxon>
        <taxon>Symbiodinium</taxon>
    </lineage>
</organism>
<dbReference type="SUPFAM" id="SSF48371">
    <property type="entry name" value="ARM repeat"/>
    <property type="match status" value="2"/>
</dbReference>
<dbReference type="InterPro" id="IPR009091">
    <property type="entry name" value="RCC1/BLIP-II"/>
</dbReference>
<dbReference type="SMART" id="SM00185">
    <property type="entry name" value="ARM"/>
    <property type="match status" value="6"/>
</dbReference>
<reference evidence="5 6" key="1">
    <citation type="submission" date="2016-02" db="EMBL/GenBank/DDBJ databases">
        <title>Genome analysis of coral dinoflagellate symbionts highlights evolutionary adaptations to a symbiotic lifestyle.</title>
        <authorList>
            <person name="Aranda M."/>
            <person name="Li Y."/>
            <person name="Liew Y.J."/>
            <person name="Baumgarten S."/>
            <person name="Simakov O."/>
            <person name="Wilson M."/>
            <person name="Piel J."/>
            <person name="Ashoor H."/>
            <person name="Bougouffa S."/>
            <person name="Bajic V.B."/>
            <person name="Ryu T."/>
            <person name="Ravasi T."/>
            <person name="Bayer T."/>
            <person name="Micklem G."/>
            <person name="Kim H."/>
            <person name="Bhak J."/>
            <person name="Lajeunesse T.C."/>
            <person name="Voolstra C.R."/>
        </authorList>
    </citation>
    <scope>NUCLEOTIDE SEQUENCE [LARGE SCALE GENOMIC DNA]</scope>
    <source>
        <strain evidence="5 6">CCMP2467</strain>
    </source>
</reference>
<dbReference type="InterPro" id="IPR016024">
    <property type="entry name" value="ARM-type_fold"/>
</dbReference>
<keyword evidence="6" id="KW-1185">Reference proteome</keyword>
<feature type="repeat" description="ARM" evidence="2">
    <location>
        <begin position="1227"/>
        <end position="1271"/>
    </location>
</feature>
<dbReference type="InterPro" id="IPR036396">
    <property type="entry name" value="Cyt_P450_sf"/>
</dbReference>
<accession>A0A1Q9EUB9</accession>
<feature type="region of interest" description="Disordered" evidence="3">
    <location>
        <begin position="1451"/>
        <end position="1586"/>
    </location>
</feature>
<feature type="region of interest" description="Disordered" evidence="3">
    <location>
        <begin position="1300"/>
        <end position="1332"/>
    </location>
</feature>
<feature type="domain" description="Protein zer-1 homolog-like C-terminal" evidence="4">
    <location>
        <begin position="1093"/>
        <end position="1266"/>
    </location>
</feature>
<dbReference type="EMBL" id="LSRX01000067">
    <property type="protein sequence ID" value="OLQ11008.1"/>
    <property type="molecule type" value="Genomic_DNA"/>
</dbReference>
<dbReference type="InterPro" id="IPR011989">
    <property type="entry name" value="ARM-like"/>
</dbReference>
<feature type="compositionally biased region" description="Basic residues" evidence="3">
    <location>
        <begin position="1572"/>
        <end position="1581"/>
    </location>
</feature>
<dbReference type="OrthoDB" id="418047at2759"/>
<dbReference type="Pfam" id="PF00067">
    <property type="entry name" value="p450"/>
    <property type="match status" value="1"/>
</dbReference>